<organism evidence="4 5">
    <name type="scientific">Novibacillus thermophilus</name>
    <dbReference type="NCBI Taxonomy" id="1471761"/>
    <lineage>
        <taxon>Bacteria</taxon>
        <taxon>Bacillati</taxon>
        <taxon>Bacillota</taxon>
        <taxon>Bacilli</taxon>
        <taxon>Bacillales</taxon>
        <taxon>Thermoactinomycetaceae</taxon>
        <taxon>Novibacillus</taxon>
    </lineage>
</organism>
<dbReference type="NCBIfam" id="NF003819">
    <property type="entry name" value="PRK05412.1"/>
    <property type="match status" value="1"/>
</dbReference>
<keyword evidence="5" id="KW-1185">Reference proteome</keyword>
<dbReference type="CDD" id="cd11740">
    <property type="entry name" value="YajQ_like"/>
    <property type="match status" value="1"/>
</dbReference>
<proteinExistence type="inferred from homology"/>
<dbReference type="GO" id="GO:0005829">
    <property type="term" value="C:cytosol"/>
    <property type="evidence" value="ECO:0007669"/>
    <property type="project" value="TreeGrafter"/>
</dbReference>
<dbReference type="InterPro" id="IPR035571">
    <property type="entry name" value="UPF0234-like_C"/>
</dbReference>
<keyword evidence="1 3" id="KW-0547">Nucleotide-binding</keyword>
<dbReference type="SUPFAM" id="SSF89963">
    <property type="entry name" value="YajQ-like"/>
    <property type="match status" value="2"/>
</dbReference>
<evidence type="ECO:0000256" key="1">
    <source>
        <dbReference type="ARBA" id="ARBA00022741"/>
    </source>
</evidence>
<dbReference type="AlphaFoldDB" id="A0A1U9K5Y8"/>
<evidence type="ECO:0000256" key="3">
    <source>
        <dbReference type="HAMAP-Rule" id="MF_00632"/>
    </source>
</evidence>
<reference evidence="4 5" key="1">
    <citation type="journal article" date="2015" name="Int. J. Syst. Evol. Microbiol.">
        <title>Novibacillus thermophilus gen. nov., sp. nov., a Gram-staining-negative and moderately thermophilic member of the family Thermoactinomycetaceae.</title>
        <authorList>
            <person name="Yang G."/>
            <person name="Chen J."/>
            <person name="Zhou S."/>
        </authorList>
    </citation>
    <scope>NUCLEOTIDE SEQUENCE [LARGE SCALE GENOMIC DNA]</scope>
    <source>
        <strain evidence="4 5">SG-1</strain>
    </source>
</reference>
<dbReference type="Gene3D" id="3.30.70.990">
    <property type="entry name" value="YajQ-like, domain 2"/>
    <property type="match status" value="1"/>
</dbReference>
<name>A0A1U9K5Y8_9BACL</name>
<sequence>MAKESSFDIVSRVDVSEVGNAVNMANKEIKNRYDFKRSISNIELQNDEVVITADDDYKLEQVKDILSDKLVKRGVSLKSVRYEKQEAASGGNVRQRAQLTQGIDQEHAKKISKAIRDSKLKVKSQIQGDQLRVTGKSKDDLQKVIALVKEMDLPIAVQFVNMR</sequence>
<dbReference type="RefSeq" id="WP_077719287.1">
    <property type="nucleotide sequence ID" value="NZ_CP019699.1"/>
</dbReference>
<dbReference type="InterPro" id="IPR007551">
    <property type="entry name" value="YajQ/Smlt4090-like"/>
</dbReference>
<evidence type="ECO:0000313" key="4">
    <source>
        <dbReference type="EMBL" id="AQS55433.1"/>
    </source>
</evidence>
<accession>A0A1U9K5Y8</accession>
<comment type="function">
    <text evidence="3">Nucleotide-binding protein.</text>
</comment>
<dbReference type="PANTHER" id="PTHR30476">
    <property type="entry name" value="UPF0234 PROTEIN YAJQ"/>
    <property type="match status" value="1"/>
</dbReference>
<dbReference type="InterPro" id="IPR036183">
    <property type="entry name" value="YajQ-like_sf"/>
</dbReference>
<dbReference type="Proteomes" id="UP000188603">
    <property type="component" value="Chromosome"/>
</dbReference>
<dbReference type="OrthoDB" id="9801447at2"/>
<dbReference type="STRING" id="1471761.B0W44_06160"/>
<evidence type="ECO:0000256" key="2">
    <source>
        <dbReference type="ARBA" id="ARBA00093450"/>
    </source>
</evidence>
<dbReference type="GO" id="GO:0000166">
    <property type="term" value="F:nucleotide binding"/>
    <property type="evidence" value="ECO:0007669"/>
    <property type="project" value="UniProtKB-UniRule"/>
</dbReference>
<protein>
    <recommendedName>
        <fullName evidence="3">Nucleotide-binding protein B0W44_06160</fullName>
    </recommendedName>
</protein>
<evidence type="ECO:0000313" key="5">
    <source>
        <dbReference type="Proteomes" id="UP000188603"/>
    </source>
</evidence>
<comment type="similarity">
    <text evidence="2 3">Belongs to the YajQ family.</text>
</comment>
<dbReference type="InterPro" id="IPR035570">
    <property type="entry name" value="UPF0234_N"/>
</dbReference>
<dbReference type="PANTHER" id="PTHR30476:SF0">
    <property type="entry name" value="UPF0234 PROTEIN YAJQ"/>
    <property type="match status" value="1"/>
</dbReference>
<dbReference type="Gene3D" id="3.30.70.860">
    <property type="match status" value="1"/>
</dbReference>
<dbReference type="Pfam" id="PF04461">
    <property type="entry name" value="YajQ"/>
    <property type="match status" value="1"/>
</dbReference>
<dbReference type="HAMAP" id="MF_00632">
    <property type="entry name" value="UPF0234"/>
    <property type="match status" value="1"/>
</dbReference>
<dbReference type="EMBL" id="CP019699">
    <property type="protein sequence ID" value="AQS55433.1"/>
    <property type="molecule type" value="Genomic_DNA"/>
</dbReference>
<gene>
    <name evidence="4" type="ORF">B0W44_06160</name>
</gene>
<dbReference type="KEGG" id="ntr:B0W44_06160"/>